<dbReference type="GO" id="GO:0005789">
    <property type="term" value="C:endoplasmic reticulum membrane"/>
    <property type="evidence" value="ECO:0007669"/>
    <property type="project" value="UniProtKB-SubCell"/>
</dbReference>
<keyword evidence="6" id="KW-0808">Transferase</keyword>
<dbReference type="FunFam" id="1.20.120.550:FF:000005">
    <property type="entry name" value="Inorganic phosphate transporter 1-6"/>
    <property type="match status" value="1"/>
</dbReference>
<dbReference type="Proteomes" id="UP001209570">
    <property type="component" value="Unassembled WGS sequence"/>
</dbReference>
<dbReference type="SUPFAM" id="SSF161084">
    <property type="entry name" value="MAPEG domain-like"/>
    <property type="match status" value="1"/>
</dbReference>
<evidence type="ECO:0000313" key="18">
    <source>
        <dbReference type="EMBL" id="KAJ0395222.1"/>
    </source>
</evidence>
<name>A0AAD5LCK3_PYTIN</name>
<evidence type="ECO:0000256" key="1">
    <source>
        <dbReference type="ARBA" id="ARBA00003701"/>
    </source>
</evidence>
<sequence length="163" mass="17783">MALVATTSAIKTFATCSTVLFFKMFATLTIQGGKSFDAGARPPEDNKFNRDGMPKQSYGLANTDETVAPEVLKAKEIDFRWKRIVQNDLETIPIGLAVFLGSVLTGGHETTNVVLMSTFTAARVLHTYSYANQLQPHRAIFWFTGQLCVAASGLNGVVSYIIN</sequence>
<organism evidence="18 19">
    <name type="scientific">Pythium insidiosum</name>
    <name type="common">Pythiosis disease agent</name>
    <dbReference type="NCBI Taxonomy" id="114742"/>
    <lineage>
        <taxon>Eukaryota</taxon>
        <taxon>Sar</taxon>
        <taxon>Stramenopiles</taxon>
        <taxon>Oomycota</taxon>
        <taxon>Peronosporomycetes</taxon>
        <taxon>Pythiales</taxon>
        <taxon>Pythiaceae</taxon>
        <taxon>Pythium</taxon>
    </lineage>
</organism>
<comment type="catalytic activity">
    <reaction evidence="16">
        <text>RX + glutathione = an S-substituted glutathione + a halide anion + H(+)</text>
        <dbReference type="Rhea" id="RHEA:16437"/>
        <dbReference type="ChEBI" id="CHEBI:15378"/>
        <dbReference type="ChEBI" id="CHEBI:16042"/>
        <dbReference type="ChEBI" id="CHEBI:17792"/>
        <dbReference type="ChEBI" id="CHEBI:57925"/>
        <dbReference type="ChEBI" id="CHEBI:90779"/>
        <dbReference type="EC" id="2.5.1.18"/>
    </reaction>
    <physiologicalReaction direction="left-to-right" evidence="16">
        <dbReference type="Rhea" id="RHEA:16438"/>
    </physiologicalReaction>
</comment>
<keyword evidence="10 17" id="KW-1133">Transmembrane helix</keyword>
<keyword evidence="12" id="KW-0496">Mitochondrion</keyword>
<evidence type="ECO:0000256" key="16">
    <source>
        <dbReference type="ARBA" id="ARBA00049385"/>
    </source>
</evidence>
<feature type="transmembrane region" description="Helical" evidence="17">
    <location>
        <begin position="139"/>
        <end position="162"/>
    </location>
</feature>
<gene>
    <name evidence="18" type="ORF">P43SY_004080</name>
</gene>
<keyword evidence="9" id="KW-0256">Endoplasmic reticulum</keyword>
<keyword evidence="7 17" id="KW-0812">Transmembrane</keyword>
<comment type="function">
    <text evidence="1">Conjugation of reduced glutathione to a wide number of exogenous and endogenous hydrophobic electrophiles.</text>
</comment>
<keyword evidence="8" id="KW-1000">Mitochondrion outer membrane</keyword>
<dbReference type="AlphaFoldDB" id="A0AAD5LCK3"/>
<comment type="caution">
    <text evidence="18">The sequence shown here is derived from an EMBL/GenBank/DDBJ whole genome shotgun (WGS) entry which is preliminary data.</text>
</comment>
<evidence type="ECO:0000256" key="15">
    <source>
        <dbReference type="ARBA" id="ARBA00039397"/>
    </source>
</evidence>
<evidence type="ECO:0000256" key="10">
    <source>
        <dbReference type="ARBA" id="ARBA00022989"/>
    </source>
</evidence>
<proteinExistence type="inferred from homology"/>
<evidence type="ECO:0000313" key="19">
    <source>
        <dbReference type="Proteomes" id="UP001209570"/>
    </source>
</evidence>
<evidence type="ECO:0000256" key="2">
    <source>
        <dbReference type="ARBA" id="ARBA00004294"/>
    </source>
</evidence>
<dbReference type="GO" id="GO:0004364">
    <property type="term" value="F:glutathione transferase activity"/>
    <property type="evidence" value="ECO:0007669"/>
    <property type="project" value="UniProtKB-EC"/>
</dbReference>
<evidence type="ECO:0000256" key="7">
    <source>
        <dbReference type="ARBA" id="ARBA00022692"/>
    </source>
</evidence>
<evidence type="ECO:0000256" key="5">
    <source>
        <dbReference type="ARBA" id="ARBA00012452"/>
    </source>
</evidence>
<protein>
    <recommendedName>
        <fullName evidence="15">Microsomal glutathione S-transferase 1</fullName>
        <ecNumber evidence="5">2.5.1.18</ecNumber>
    </recommendedName>
</protein>
<dbReference type="Gene3D" id="1.20.120.550">
    <property type="entry name" value="Membrane associated eicosanoid/glutathione metabolism-like domain"/>
    <property type="match status" value="1"/>
</dbReference>
<evidence type="ECO:0000256" key="6">
    <source>
        <dbReference type="ARBA" id="ARBA00022679"/>
    </source>
</evidence>
<accession>A0AAD5LCK3</accession>
<evidence type="ECO:0000256" key="12">
    <source>
        <dbReference type="ARBA" id="ARBA00023128"/>
    </source>
</evidence>
<dbReference type="InterPro" id="IPR040162">
    <property type="entry name" value="MGST1-like"/>
</dbReference>
<dbReference type="PANTHER" id="PTHR10689:SF6">
    <property type="entry name" value="MICROSOMAL GLUTATHIONE S-TRANSFERASE 1"/>
    <property type="match status" value="1"/>
</dbReference>
<evidence type="ECO:0000256" key="4">
    <source>
        <dbReference type="ARBA" id="ARBA00010459"/>
    </source>
</evidence>
<comment type="similarity">
    <text evidence="4">Belongs to the MAPEG family.</text>
</comment>
<keyword evidence="13 17" id="KW-0472">Membrane</keyword>
<evidence type="ECO:0000256" key="11">
    <source>
        <dbReference type="ARBA" id="ARBA00022990"/>
    </source>
</evidence>
<dbReference type="InterPro" id="IPR023352">
    <property type="entry name" value="MAPEG-like_dom_sf"/>
</dbReference>
<evidence type="ECO:0000256" key="8">
    <source>
        <dbReference type="ARBA" id="ARBA00022787"/>
    </source>
</evidence>
<dbReference type="InterPro" id="IPR001129">
    <property type="entry name" value="Membr-assoc_MAPEG"/>
</dbReference>
<dbReference type="EC" id="2.5.1.18" evidence="5"/>
<dbReference type="Pfam" id="PF01124">
    <property type="entry name" value="MAPEG"/>
    <property type="match status" value="1"/>
</dbReference>
<comment type="subunit">
    <text evidence="14">Homotrimer; The trimer binds only one molecule of glutathione.</text>
</comment>
<evidence type="ECO:0000256" key="9">
    <source>
        <dbReference type="ARBA" id="ARBA00022824"/>
    </source>
</evidence>
<reference evidence="18" key="1">
    <citation type="submission" date="2021-12" db="EMBL/GenBank/DDBJ databases">
        <title>Prjna785345.</title>
        <authorList>
            <person name="Rujirawat T."/>
            <person name="Krajaejun T."/>
        </authorList>
    </citation>
    <scope>NUCLEOTIDE SEQUENCE</scope>
    <source>
        <strain evidence="18">Pi057C3</strain>
    </source>
</reference>
<evidence type="ECO:0000256" key="13">
    <source>
        <dbReference type="ARBA" id="ARBA00023136"/>
    </source>
</evidence>
<dbReference type="EMBL" id="JAKCXM010000357">
    <property type="protein sequence ID" value="KAJ0395222.1"/>
    <property type="molecule type" value="Genomic_DNA"/>
</dbReference>
<keyword evidence="19" id="KW-1185">Reference proteome</keyword>
<dbReference type="GO" id="GO:0005741">
    <property type="term" value="C:mitochondrial outer membrane"/>
    <property type="evidence" value="ECO:0007669"/>
    <property type="project" value="UniProtKB-SubCell"/>
</dbReference>
<comment type="subcellular location">
    <subcellularLocation>
        <location evidence="3">Endoplasmic reticulum membrane</location>
        <topology evidence="3">Multi-pass membrane protein</topology>
    </subcellularLocation>
    <subcellularLocation>
        <location evidence="2">Mitochondrion outer membrane</location>
    </subcellularLocation>
</comment>
<evidence type="ECO:0000256" key="17">
    <source>
        <dbReference type="SAM" id="Phobius"/>
    </source>
</evidence>
<dbReference type="PANTHER" id="PTHR10689">
    <property type="entry name" value="MICROSOMAL GLUTATHIONE S-TRANSFERASE 1"/>
    <property type="match status" value="1"/>
</dbReference>
<keyword evidence="11" id="KW-0007">Acetylation</keyword>
<evidence type="ECO:0000256" key="3">
    <source>
        <dbReference type="ARBA" id="ARBA00004477"/>
    </source>
</evidence>
<evidence type="ECO:0000256" key="14">
    <source>
        <dbReference type="ARBA" id="ARBA00038540"/>
    </source>
</evidence>